<evidence type="ECO:0000313" key="5">
    <source>
        <dbReference type="Proteomes" id="UP001157125"/>
    </source>
</evidence>
<dbReference type="InterPro" id="IPR008928">
    <property type="entry name" value="6-hairpin_glycosidase_sf"/>
</dbReference>
<reference evidence="5" key="1">
    <citation type="journal article" date="2019" name="Int. J. Syst. Evol. Microbiol.">
        <title>The Global Catalogue of Microorganisms (GCM) 10K type strain sequencing project: providing services to taxonomists for standard genome sequencing and annotation.</title>
        <authorList>
            <consortium name="The Broad Institute Genomics Platform"/>
            <consortium name="The Broad Institute Genome Sequencing Center for Infectious Disease"/>
            <person name="Wu L."/>
            <person name="Ma J."/>
        </authorList>
    </citation>
    <scope>NUCLEOTIDE SEQUENCE [LARGE SCALE GENOMIC DNA]</scope>
    <source>
        <strain evidence="5">NBRC 112299</strain>
    </source>
</reference>
<dbReference type="Pfam" id="PF21307">
    <property type="entry name" value="Glyco_hydro_95_C"/>
    <property type="match status" value="1"/>
</dbReference>
<dbReference type="RefSeq" id="WP_284329030.1">
    <property type="nucleotide sequence ID" value="NZ_BSUN01000001.1"/>
</dbReference>
<dbReference type="Proteomes" id="UP001157125">
    <property type="component" value="Unassembled WGS sequence"/>
</dbReference>
<dbReference type="PIRSF" id="PIRSF007663">
    <property type="entry name" value="UCP007663"/>
    <property type="match status" value="1"/>
</dbReference>
<dbReference type="InterPro" id="IPR049053">
    <property type="entry name" value="AFCA-like_C"/>
</dbReference>
<protein>
    <recommendedName>
        <fullName evidence="6">Alpha-L-fucosidase 2</fullName>
    </recommendedName>
</protein>
<name>A0ABQ6IKS6_9MICO</name>
<dbReference type="InterPro" id="IPR027414">
    <property type="entry name" value="GH95_N_dom"/>
</dbReference>
<sequence length="785" mass="82290">MTTSTSSLESAHLLRSSAPAARWLDAYPVGNGHRAAMVAGRLGSTRLWLNDTTAWSGPAPGGALRGLPADGPAILAAIRAAIARGDIGEAERLVATQQTPWAQAFLPVATLDITVEGLPAADAVAGFTRTLDLRTGVAEHRYVAGGVAVTHRTWACMSTGALVHHVVADAPVVLRAVASSLLPVATASEDAGGLRLSLDLPVDVAPGHEQPEDPIRFDPDRGRTGEFLLRAMTPAAHLDLEAMALTTASTMEHVLLVGTGTSPAIAEGIGTGAATVVGAAQTVGDADALLAHHVAAHREQYDRCELVLPARADALGLDTVDRIGRQQSVPDPGLVALAFHYGRYLLIASSQPGGLPANLQGIWNAELPGPWSSAYTTNINLQMAYWPAEVTGLTECLTPLTDFVERVAATTGREAARVLYGADGWLVHHNSDAWGHAAPVGDGHGDPAWAFWPLGGVWLAHHLWDRYLWGGDLAWLRSHAWPVLEGAARFAADWIQTDHIRAWTSPSASPENAYLDADGLPRAITESATMDVALLRSLATVCAAAADALDASSEAVDRLVDLATMLPDPRIGPSGAVLEWAEDLPEAEPQHRHLSHLVGLFPLAQITPDATPALADAAAVSMAARGRESTGWALGWRMAMATRLRDPALVEEHVQMALRAAEGALDAAEHRGGVYPNLFSAHPPFQIDGNMGVTAGVAEALLQSHGGVLRLLPALPGSWRDGSVRGLRARGGVCVDLAWTDGAIAVATLTAEAAGTVSIVVPSGERRSVTLAAREPLRLTFPGGS</sequence>
<comment type="caution">
    <text evidence="4">The sequence shown here is derived from an EMBL/GenBank/DDBJ whole genome shotgun (WGS) entry which is preliminary data.</text>
</comment>
<dbReference type="Pfam" id="PF14498">
    <property type="entry name" value="Glyco_hyd_65N_2"/>
    <property type="match status" value="1"/>
</dbReference>
<evidence type="ECO:0008006" key="6">
    <source>
        <dbReference type="Google" id="ProtNLM"/>
    </source>
</evidence>
<evidence type="ECO:0000313" key="4">
    <source>
        <dbReference type="EMBL" id="GMA37274.1"/>
    </source>
</evidence>
<proteinExistence type="predicted"/>
<organism evidence="4 5">
    <name type="scientific">Demequina litorisediminis</name>
    <dbReference type="NCBI Taxonomy" id="1849022"/>
    <lineage>
        <taxon>Bacteria</taxon>
        <taxon>Bacillati</taxon>
        <taxon>Actinomycetota</taxon>
        <taxon>Actinomycetes</taxon>
        <taxon>Micrococcales</taxon>
        <taxon>Demequinaceae</taxon>
        <taxon>Demequina</taxon>
    </lineage>
</organism>
<feature type="domain" description="Glycosyl hydrolase family 95 N-terminal" evidence="1">
    <location>
        <begin position="14"/>
        <end position="260"/>
    </location>
</feature>
<feature type="domain" description="Alpha fucosidase A-like C-terminal" evidence="2">
    <location>
        <begin position="703"/>
        <end position="763"/>
    </location>
</feature>
<accession>A0ABQ6IKS6</accession>
<dbReference type="InterPro" id="IPR012341">
    <property type="entry name" value="6hp_glycosidase-like_sf"/>
</dbReference>
<keyword evidence="5" id="KW-1185">Reference proteome</keyword>
<dbReference type="PANTHER" id="PTHR31084">
    <property type="entry name" value="ALPHA-L-FUCOSIDASE 2"/>
    <property type="match status" value="1"/>
</dbReference>
<dbReference type="EMBL" id="BSUN01000001">
    <property type="protein sequence ID" value="GMA37274.1"/>
    <property type="molecule type" value="Genomic_DNA"/>
</dbReference>
<dbReference type="Pfam" id="PF22124">
    <property type="entry name" value="Glyco_hydro_95_cat"/>
    <property type="match status" value="1"/>
</dbReference>
<dbReference type="InterPro" id="IPR054363">
    <property type="entry name" value="GH95_cat"/>
</dbReference>
<evidence type="ECO:0000259" key="1">
    <source>
        <dbReference type="Pfam" id="PF14498"/>
    </source>
</evidence>
<gene>
    <name evidence="4" type="ORF">GCM10025876_34780</name>
</gene>
<dbReference type="PANTHER" id="PTHR31084:SF0">
    <property type="entry name" value="ALPHA-L-FUCOSIDASE 2"/>
    <property type="match status" value="1"/>
</dbReference>
<feature type="domain" description="Glycosyl hydrolase family 95 catalytic" evidence="3">
    <location>
        <begin position="287"/>
        <end position="701"/>
    </location>
</feature>
<dbReference type="InterPro" id="IPR016518">
    <property type="entry name" value="Alpha-L-fucosidase"/>
</dbReference>
<evidence type="ECO:0000259" key="2">
    <source>
        <dbReference type="Pfam" id="PF21307"/>
    </source>
</evidence>
<evidence type="ECO:0000259" key="3">
    <source>
        <dbReference type="Pfam" id="PF22124"/>
    </source>
</evidence>
<dbReference type="Gene3D" id="1.50.10.10">
    <property type="match status" value="1"/>
</dbReference>
<dbReference type="SUPFAM" id="SSF48208">
    <property type="entry name" value="Six-hairpin glycosidases"/>
    <property type="match status" value="1"/>
</dbReference>